<feature type="domain" description="Glyceraldehyde 3-phosphate dehydrogenase catalytic" evidence="3">
    <location>
        <begin position="62"/>
        <end position="209"/>
    </location>
</feature>
<comment type="similarity">
    <text evidence="1">Belongs to the glyceraldehyde-3-phosphate dehydrogenase family.</text>
</comment>
<keyword evidence="6" id="KW-1185">Reference proteome</keyword>
<organism evidence="5 6">
    <name type="scientific">Prorocentrum cordatum</name>
    <dbReference type="NCBI Taxonomy" id="2364126"/>
    <lineage>
        <taxon>Eukaryota</taxon>
        <taxon>Sar</taxon>
        <taxon>Alveolata</taxon>
        <taxon>Dinophyceae</taxon>
        <taxon>Prorocentrales</taxon>
        <taxon>Prorocentraceae</taxon>
        <taxon>Prorocentrum</taxon>
    </lineage>
</organism>
<dbReference type="EMBL" id="CAUYUJ010015958">
    <property type="protein sequence ID" value="CAK0860252.1"/>
    <property type="molecule type" value="Genomic_DNA"/>
</dbReference>
<dbReference type="SUPFAM" id="SSF51735">
    <property type="entry name" value="NAD(P)-binding Rossmann-fold domains"/>
    <property type="match status" value="1"/>
</dbReference>
<evidence type="ECO:0000313" key="5">
    <source>
        <dbReference type="EMBL" id="CAK0860252.1"/>
    </source>
</evidence>
<evidence type="ECO:0000256" key="1">
    <source>
        <dbReference type="ARBA" id="ARBA00007406"/>
    </source>
</evidence>
<protein>
    <recommendedName>
        <fullName evidence="3">Glyceraldehyde 3-phosphate dehydrogenase catalytic domain-containing protein</fullName>
    </recommendedName>
</protein>
<dbReference type="PROSITE" id="PS00071">
    <property type="entry name" value="GAPDH"/>
    <property type="match status" value="1"/>
</dbReference>
<dbReference type="CDD" id="cd18126">
    <property type="entry name" value="GAPDH_I_C"/>
    <property type="match status" value="1"/>
</dbReference>
<keyword evidence="2" id="KW-0560">Oxidoreductase</keyword>
<comment type="caution">
    <text evidence="5">The sequence shown here is derived from an EMBL/GenBank/DDBJ whole genome shotgun (WGS) entry which is preliminary data.</text>
</comment>
<dbReference type="PANTHER" id="PTHR10836">
    <property type="entry name" value="GLYCERALDEHYDE 3-PHOSPHATE DEHYDROGENASE"/>
    <property type="match status" value="1"/>
</dbReference>
<dbReference type="InterPro" id="IPR020831">
    <property type="entry name" value="GlycerAld/Erythrose_P_DH"/>
</dbReference>
<dbReference type="Pfam" id="PF02800">
    <property type="entry name" value="Gp_dh_C"/>
    <property type="match status" value="1"/>
</dbReference>
<dbReference type="PANTHER" id="PTHR10836:SF76">
    <property type="entry name" value="GLYCERALDEHYDE-3-PHOSPHATE DEHYDROGENASE-RELATED"/>
    <property type="match status" value="1"/>
</dbReference>
<name>A0ABN9UKB6_9DINO</name>
<dbReference type="SUPFAM" id="SSF55347">
    <property type="entry name" value="Glyceraldehyde-3-phosphate dehydrogenase-like, C-terminal domain"/>
    <property type="match status" value="1"/>
</dbReference>
<sequence length="216" mass="23105">VALSHTRDLVEIPFNEQGADHVCEPTGVFLTDGKIQPHLKAGAKKASDSNCVSCVSCTTNGLAPMVKAINDAFGIERGLITTIHAMTAYQPTVDGASKKDWCGCRTKPGNICPSSSGAVKAKAKVVPKLAGKLTDMAFRVPTIDVSVVDITCELEKATNYEDICAKTKRLSEGDMKRFLGYCDESLVSTDFKTRPISSTIDSKAVIMRDCKLVDGA</sequence>
<proteinExistence type="inferred from homology"/>
<evidence type="ECO:0000313" key="6">
    <source>
        <dbReference type="Proteomes" id="UP001189429"/>
    </source>
</evidence>
<reference evidence="5" key="1">
    <citation type="submission" date="2023-10" db="EMBL/GenBank/DDBJ databases">
        <authorList>
            <person name="Chen Y."/>
            <person name="Shah S."/>
            <person name="Dougan E. K."/>
            <person name="Thang M."/>
            <person name="Chan C."/>
        </authorList>
    </citation>
    <scope>NUCLEOTIDE SEQUENCE [LARGE SCALE GENOMIC DNA]</scope>
</reference>
<accession>A0ABN9UKB6</accession>
<feature type="non-terminal residue" evidence="5">
    <location>
        <position position="1"/>
    </location>
</feature>
<evidence type="ECO:0000259" key="3">
    <source>
        <dbReference type="Pfam" id="PF02800"/>
    </source>
</evidence>
<dbReference type="InterPro" id="IPR020830">
    <property type="entry name" value="GlycerAld_3-P_DH_AS"/>
</dbReference>
<dbReference type="EMBL" id="CAUYUJ010014888">
    <property type="protein sequence ID" value="CAK0847263.1"/>
    <property type="molecule type" value="Genomic_DNA"/>
</dbReference>
<dbReference type="Gene3D" id="3.30.360.10">
    <property type="entry name" value="Dihydrodipicolinate Reductase, domain 2"/>
    <property type="match status" value="1"/>
</dbReference>
<dbReference type="InterPro" id="IPR036291">
    <property type="entry name" value="NAD(P)-bd_dom_sf"/>
</dbReference>
<dbReference type="Gene3D" id="3.40.50.720">
    <property type="entry name" value="NAD(P)-binding Rossmann-like Domain"/>
    <property type="match status" value="1"/>
</dbReference>
<gene>
    <name evidence="4" type="ORF">PCOR1329_LOCUS40526</name>
    <name evidence="5" type="ORF">PCOR1329_LOCUS49262</name>
</gene>
<dbReference type="Proteomes" id="UP001189429">
    <property type="component" value="Unassembled WGS sequence"/>
</dbReference>
<evidence type="ECO:0000313" key="4">
    <source>
        <dbReference type="EMBL" id="CAK0847263.1"/>
    </source>
</evidence>
<evidence type="ECO:0000256" key="2">
    <source>
        <dbReference type="ARBA" id="ARBA00023002"/>
    </source>
</evidence>
<dbReference type="InterPro" id="IPR020829">
    <property type="entry name" value="GlycerAld_3-P_DH_cat"/>
</dbReference>